<dbReference type="OrthoDB" id="3176171at2759"/>
<evidence type="ECO:0000256" key="1">
    <source>
        <dbReference type="ARBA" id="ARBA00004496"/>
    </source>
</evidence>
<evidence type="ECO:0000256" key="6">
    <source>
        <dbReference type="PROSITE-ProRule" id="PRU00283"/>
    </source>
</evidence>
<evidence type="ECO:0000256" key="8">
    <source>
        <dbReference type="SAM" id="Coils"/>
    </source>
</evidence>
<feature type="region of interest" description="Disordered" evidence="9">
    <location>
        <begin position="525"/>
        <end position="585"/>
    </location>
</feature>
<organism evidence="11 12">
    <name type="scientific">Phytophthora lilii</name>
    <dbReference type="NCBI Taxonomy" id="2077276"/>
    <lineage>
        <taxon>Eukaryota</taxon>
        <taxon>Sar</taxon>
        <taxon>Stramenopiles</taxon>
        <taxon>Oomycota</taxon>
        <taxon>Peronosporomycetes</taxon>
        <taxon>Peronosporales</taxon>
        <taxon>Peronosporaceae</taxon>
        <taxon>Phytophthora</taxon>
    </lineage>
</organism>
<evidence type="ECO:0000259" key="10">
    <source>
        <dbReference type="PROSITE" id="PS50067"/>
    </source>
</evidence>
<feature type="compositionally biased region" description="Polar residues" evidence="9">
    <location>
        <begin position="667"/>
        <end position="692"/>
    </location>
</feature>
<feature type="coiled-coil region" evidence="8">
    <location>
        <begin position="419"/>
        <end position="446"/>
    </location>
</feature>
<feature type="domain" description="Kinesin motor" evidence="10">
    <location>
        <begin position="1"/>
        <end position="158"/>
    </location>
</feature>
<gene>
    <name evidence="11" type="ORF">Plil01_000753800</name>
</gene>
<evidence type="ECO:0000256" key="7">
    <source>
        <dbReference type="RuleBase" id="RU000394"/>
    </source>
</evidence>
<keyword evidence="7" id="KW-0505">Motor protein</keyword>
<comment type="caution">
    <text evidence="6">Lacks conserved residue(s) required for the propagation of feature annotation.</text>
</comment>
<evidence type="ECO:0000256" key="2">
    <source>
        <dbReference type="ARBA" id="ARBA00022490"/>
    </source>
</evidence>
<keyword evidence="12" id="KW-1185">Reference proteome</keyword>
<keyword evidence="4 7" id="KW-0067">ATP-binding</keyword>
<evidence type="ECO:0000256" key="3">
    <source>
        <dbReference type="ARBA" id="ARBA00022741"/>
    </source>
</evidence>
<dbReference type="GO" id="GO:0007018">
    <property type="term" value="P:microtubule-based movement"/>
    <property type="evidence" value="ECO:0007669"/>
    <property type="project" value="InterPro"/>
</dbReference>
<dbReference type="PROSITE" id="PS50067">
    <property type="entry name" value="KINESIN_MOTOR_2"/>
    <property type="match status" value="1"/>
</dbReference>
<evidence type="ECO:0000313" key="12">
    <source>
        <dbReference type="Proteomes" id="UP001165083"/>
    </source>
</evidence>
<feature type="region of interest" description="Disordered" evidence="9">
    <location>
        <begin position="253"/>
        <end position="288"/>
    </location>
</feature>
<evidence type="ECO:0000256" key="5">
    <source>
        <dbReference type="ARBA" id="ARBA00023054"/>
    </source>
</evidence>
<evidence type="ECO:0000313" key="11">
    <source>
        <dbReference type="EMBL" id="GMF19655.1"/>
    </source>
</evidence>
<protein>
    <recommendedName>
        <fullName evidence="7">Kinesin-like protein</fullName>
    </recommendedName>
</protein>
<feature type="region of interest" description="Disordered" evidence="9">
    <location>
        <begin position="644"/>
        <end position="706"/>
    </location>
</feature>
<comment type="subcellular location">
    <subcellularLocation>
        <location evidence="1">Cytoplasm</location>
    </subcellularLocation>
</comment>
<dbReference type="PRINTS" id="PR00380">
    <property type="entry name" value="KINESINHEAVY"/>
</dbReference>
<dbReference type="InterPro" id="IPR019821">
    <property type="entry name" value="Kinesin_motor_CS"/>
</dbReference>
<dbReference type="PANTHER" id="PTHR47969:SF15">
    <property type="entry name" value="CHROMOSOME-ASSOCIATED KINESIN KIF4A-RELATED"/>
    <property type="match status" value="1"/>
</dbReference>
<accession>A0A9W6TUQ5</accession>
<reference evidence="11" key="1">
    <citation type="submission" date="2023-04" db="EMBL/GenBank/DDBJ databases">
        <title>Phytophthora lilii NBRC 32176.</title>
        <authorList>
            <person name="Ichikawa N."/>
            <person name="Sato H."/>
            <person name="Tonouchi N."/>
        </authorList>
    </citation>
    <scope>NUCLEOTIDE SEQUENCE</scope>
    <source>
        <strain evidence="11">NBRC 32176</strain>
    </source>
</reference>
<comment type="caution">
    <text evidence="11">The sequence shown here is derived from an EMBL/GenBank/DDBJ whole genome shotgun (WGS) entry which is preliminary data.</text>
</comment>
<dbReference type="GO" id="GO:0008017">
    <property type="term" value="F:microtubule binding"/>
    <property type="evidence" value="ECO:0007669"/>
    <property type="project" value="InterPro"/>
</dbReference>
<dbReference type="InterPro" id="IPR027640">
    <property type="entry name" value="Kinesin-like_fam"/>
</dbReference>
<keyword evidence="2" id="KW-0963">Cytoplasm</keyword>
<dbReference type="GO" id="GO:0005874">
    <property type="term" value="C:microtubule"/>
    <property type="evidence" value="ECO:0007669"/>
    <property type="project" value="UniProtKB-KW"/>
</dbReference>
<keyword evidence="7" id="KW-0493">Microtubule</keyword>
<dbReference type="GO" id="GO:0005875">
    <property type="term" value="C:microtubule associated complex"/>
    <property type="evidence" value="ECO:0007669"/>
    <property type="project" value="TreeGrafter"/>
</dbReference>
<dbReference type="InterPro" id="IPR001752">
    <property type="entry name" value="Kinesin_motor_dom"/>
</dbReference>
<dbReference type="GO" id="GO:0007052">
    <property type="term" value="P:mitotic spindle organization"/>
    <property type="evidence" value="ECO:0007669"/>
    <property type="project" value="TreeGrafter"/>
</dbReference>
<dbReference type="InterPro" id="IPR036961">
    <property type="entry name" value="Kinesin_motor_dom_sf"/>
</dbReference>
<feature type="compositionally biased region" description="Basic residues" evidence="9">
    <location>
        <begin position="574"/>
        <end position="585"/>
    </location>
</feature>
<evidence type="ECO:0000256" key="9">
    <source>
        <dbReference type="SAM" id="MobiDB-lite"/>
    </source>
</evidence>
<dbReference type="GO" id="GO:0005737">
    <property type="term" value="C:cytoplasm"/>
    <property type="evidence" value="ECO:0007669"/>
    <property type="project" value="UniProtKB-SubCell"/>
</dbReference>
<keyword evidence="5 8" id="KW-0175">Coiled coil</keyword>
<dbReference type="PANTHER" id="PTHR47969">
    <property type="entry name" value="CHROMOSOME-ASSOCIATED KINESIN KIF4A-RELATED"/>
    <property type="match status" value="1"/>
</dbReference>
<feature type="compositionally biased region" description="Acidic residues" evidence="9">
    <location>
        <begin position="553"/>
        <end position="570"/>
    </location>
</feature>
<dbReference type="SMART" id="SM00129">
    <property type="entry name" value="KISc"/>
    <property type="match status" value="1"/>
</dbReference>
<dbReference type="GO" id="GO:0003777">
    <property type="term" value="F:microtubule motor activity"/>
    <property type="evidence" value="ECO:0007669"/>
    <property type="project" value="InterPro"/>
</dbReference>
<sequence length="706" mass="78168">MAQDLLRSGALARSTASTSMNAHSSRSHAICTLTMEHHEIAVAEGGTETRFSKFHLVDLAGSERVRRTNSEGARFKEGVNINRGLLALGNVINALWERKQTKPMTAHVPYRDSKLTRLLQDSLGGNSKTLMIACISPSDVNYEETSNTLRYASRTRNIENVAVVNKERSAENEVAHLKQQLEIVQLQLLQQKHGMVKGPLRIEAQNSSVCEENTVLSGGALEEENRNLKQELLAANAATDKWKKIAGDLMDKSKMESQPSQLRTPTPKKLNVASGQREQGSKSGPPCRLEQLRHFQSQKGKALLRKEGADAKRKAEDVALIASKRNRTLASPIPNTPDAIRTSVMGRKKKVPPAPITRSKVGEPISSEVTKLVQQVIASQEATISAKEAVRVNLADRKVLAHTITQLEALSTAENTETLAKLQNDLRSKTANIRLLQQKLARIEKTTSLPSGLFPSKLETCHELIRYLVEILIECKEECLDFSNCRADLSEAKDKIVTIQETHRKKMHRMETKLEVTKKELEALQMQASKKNTDKKRKARESYETMETLFSSSDEEEDNSEADSDYVDEDDQRKGRKRSSKKKSLKIARNVDVMDEIDELLETSTATCCSCHGMCATKACACKSQNRDCSSQCPCNSTKCRNRECSDAPGTSDDTRLSDESIEDIDQTSPSTPQRGDATAVSSSATDESNLMAQDGAARVIDFMSP</sequence>
<evidence type="ECO:0000256" key="4">
    <source>
        <dbReference type="ARBA" id="ARBA00022840"/>
    </source>
</evidence>
<dbReference type="Gene3D" id="3.40.850.10">
    <property type="entry name" value="Kinesin motor domain"/>
    <property type="match status" value="1"/>
</dbReference>
<dbReference type="GO" id="GO:0005524">
    <property type="term" value="F:ATP binding"/>
    <property type="evidence" value="ECO:0007669"/>
    <property type="project" value="UniProtKB-KW"/>
</dbReference>
<dbReference type="InterPro" id="IPR027417">
    <property type="entry name" value="P-loop_NTPase"/>
</dbReference>
<dbReference type="Pfam" id="PF00225">
    <property type="entry name" value="Kinesin"/>
    <property type="match status" value="1"/>
</dbReference>
<dbReference type="PROSITE" id="PS00411">
    <property type="entry name" value="KINESIN_MOTOR_1"/>
    <property type="match status" value="1"/>
</dbReference>
<dbReference type="GO" id="GO:0051231">
    <property type="term" value="P:spindle elongation"/>
    <property type="evidence" value="ECO:0007669"/>
    <property type="project" value="TreeGrafter"/>
</dbReference>
<dbReference type="Proteomes" id="UP001165083">
    <property type="component" value="Unassembled WGS sequence"/>
</dbReference>
<dbReference type="EMBL" id="BSXW01000352">
    <property type="protein sequence ID" value="GMF19655.1"/>
    <property type="molecule type" value="Genomic_DNA"/>
</dbReference>
<keyword evidence="3 7" id="KW-0547">Nucleotide-binding</keyword>
<proteinExistence type="inferred from homology"/>
<comment type="similarity">
    <text evidence="6 7">Belongs to the TRAFAC class myosin-kinesin ATPase superfamily. Kinesin family.</text>
</comment>
<dbReference type="AlphaFoldDB" id="A0A9W6TUQ5"/>
<feature type="compositionally biased region" description="Polar residues" evidence="9">
    <location>
        <begin position="273"/>
        <end position="282"/>
    </location>
</feature>
<dbReference type="SUPFAM" id="SSF52540">
    <property type="entry name" value="P-loop containing nucleoside triphosphate hydrolases"/>
    <property type="match status" value="1"/>
</dbReference>
<name>A0A9W6TUQ5_9STRA</name>